<evidence type="ECO:0000313" key="1">
    <source>
        <dbReference type="Proteomes" id="UP001652662"/>
    </source>
</evidence>
<reference evidence="2" key="1">
    <citation type="submission" date="2025-08" db="UniProtKB">
        <authorList>
            <consortium name="RefSeq"/>
        </authorList>
    </citation>
    <scope>IDENTIFICATION</scope>
    <source>
        <tissue evidence="2">Blood</tissue>
    </source>
</reference>
<sequence length="105" mass="11136">MEMKVLSKLWISASQTLANTGLLRRSCYNTGGWSIPRVSAELIAHLHPPVPVIMTGVLLTRNSKAGGGTALGKIPPNVPSLSSSSKRSFTIAPRKAIFLIGVGVR</sequence>
<name>A0ABM4QIE9_EQUPR</name>
<accession>A0ABM4QIE9</accession>
<protein>
    <submittedName>
        <fullName evidence="2">Uncharacterized protein isoform X4</fullName>
    </submittedName>
</protein>
<organism evidence="1 2">
    <name type="scientific">Equus przewalskii</name>
    <name type="common">Przewalski's horse</name>
    <name type="synonym">Equus caballus przewalskii</name>
    <dbReference type="NCBI Taxonomy" id="9798"/>
    <lineage>
        <taxon>Eukaryota</taxon>
        <taxon>Metazoa</taxon>
        <taxon>Chordata</taxon>
        <taxon>Craniata</taxon>
        <taxon>Vertebrata</taxon>
        <taxon>Euteleostomi</taxon>
        <taxon>Mammalia</taxon>
        <taxon>Eutheria</taxon>
        <taxon>Laurasiatheria</taxon>
        <taxon>Perissodactyla</taxon>
        <taxon>Equidae</taxon>
        <taxon>Equus</taxon>
    </lineage>
</organism>
<dbReference type="Proteomes" id="UP001652662">
    <property type="component" value="Chromosome 9"/>
</dbReference>
<proteinExistence type="predicted"/>
<evidence type="ECO:0000313" key="2">
    <source>
        <dbReference type="RefSeq" id="XP_070489204.1"/>
    </source>
</evidence>
<dbReference type="GeneID" id="139085510"/>
<keyword evidence="1" id="KW-1185">Reference proteome</keyword>
<dbReference type="RefSeq" id="XP_070489204.1">
    <property type="nucleotide sequence ID" value="XM_070633103.1"/>
</dbReference>
<gene>
    <name evidence="2" type="primary">LOC139085510</name>
</gene>